<dbReference type="EMBL" id="DS113205">
    <property type="protein sequence ID" value="EAY19700.1"/>
    <property type="molecule type" value="Genomic_DNA"/>
</dbReference>
<dbReference type="PANTHER" id="PTHR24182">
    <property type="entry name" value="ANKYRIN REPEAT AND SOCS BOX CONTAINING 4"/>
    <property type="match status" value="1"/>
</dbReference>
<accession>A2DIT7</accession>
<keyword evidence="2" id="KW-1133">Transmembrane helix</keyword>
<dbReference type="eggNOG" id="KOG4177">
    <property type="taxonomic scope" value="Eukaryota"/>
</dbReference>
<dbReference type="PROSITE" id="PS50088">
    <property type="entry name" value="ANK_REPEAT"/>
    <property type="match status" value="4"/>
</dbReference>
<organism evidence="4 5">
    <name type="scientific">Trichomonas vaginalis (strain ATCC PRA-98 / G3)</name>
    <dbReference type="NCBI Taxonomy" id="412133"/>
    <lineage>
        <taxon>Eukaryota</taxon>
        <taxon>Metamonada</taxon>
        <taxon>Parabasalia</taxon>
        <taxon>Trichomonadida</taxon>
        <taxon>Trichomonadidae</taxon>
        <taxon>Trichomonas</taxon>
    </lineage>
</organism>
<dbReference type="STRING" id="5722.A2DIT7"/>
<evidence type="ECO:0000256" key="2">
    <source>
        <dbReference type="SAM" id="Phobius"/>
    </source>
</evidence>
<dbReference type="InParanoid" id="A2DIT7"/>
<evidence type="ECO:0000256" key="1">
    <source>
        <dbReference type="PROSITE-ProRule" id="PRU00023"/>
    </source>
</evidence>
<name>A2DIT7_TRIV3</name>
<feature type="repeat" description="ANK" evidence="1">
    <location>
        <begin position="326"/>
        <end position="358"/>
    </location>
</feature>
<keyword evidence="2" id="KW-0812">Transmembrane</keyword>
<dbReference type="PANTHER" id="PTHR24182:SF13">
    <property type="entry name" value="LD18443P"/>
    <property type="match status" value="1"/>
</dbReference>
<dbReference type="Proteomes" id="UP000001542">
    <property type="component" value="Unassembled WGS sequence"/>
</dbReference>
<gene>
    <name evidence="4" type="ORF">TVAG_432960</name>
</gene>
<dbReference type="RefSeq" id="XP_001580686.1">
    <property type="nucleotide sequence ID" value="XM_001580636.1"/>
</dbReference>
<evidence type="ECO:0000313" key="5">
    <source>
        <dbReference type="Proteomes" id="UP000001542"/>
    </source>
</evidence>
<sequence>MELCKDYGCACNTIYKLKASTDDEITRIYQDIKNKMIETDLFLPTQLITMLFEAAIYNRRYFDSYWIIFKKIYEEYHPLLTTSIKMPFLYLTNKEYGINSYQNCQYNIENQKNLLFCHQDDPTYKAIMDDDKEKFILIIEQDGFNQYQKFRRNSSEYSLIELCCFYGAVDCFKLLRTKFKSKITNYCLRFSFLSGKPDIMSECLKFQKPDQKCMKYAIISHNIDFVTFLMNEYNIPIDVDYCIKYNNIEAFLVLLDQTQNIKQSLVYASGFDIPSLCEYLTLHNADVNEKLPNGLSPIIIAARQNSYKVAEILFNYGASIEAQDDIGKTPLINAAMHGNLETLKFLISHGSNVNATYQGINSLFFAASLNHLKIAELLISHGIDLNHQDRFGDTVLHQVTHNNQKDFVTILVSHGADVNIKNHYGKTPIQGALESKEEIYKLLIKHGAKVTLSDRVSRFSEFYINHKYLCFLLSYILLYLFGSLISYLFKH</sequence>
<evidence type="ECO:0000313" key="4">
    <source>
        <dbReference type="EMBL" id="EAY19700.1"/>
    </source>
</evidence>
<dbReference type="AlphaFoldDB" id="A2DIT7"/>
<dbReference type="OrthoDB" id="194358at2759"/>
<dbReference type="VEuPathDB" id="TrichDB:TVAG_432960"/>
<keyword evidence="2" id="KW-0472">Membrane</keyword>
<protein>
    <submittedName>
        <fullName evidence="4">Ankyrin repeat protein, putative</fullName>
    </submittedName>
</protein>
<keyword evidence="1" id="KW-0040">ANK repeat</keyword>
<dbReference type="Pfam" id="PF12796">
    <property type="entry name" value="Ank_2"/>
    <property type="match status" value="2"/>
</dbReference>
<dbReference type="Pfam" id="PF11929">
    <property type="entry name" value="DUF3447"/>
    <property type="match status" value="1"/>
</dbReference>
<feature type="transmembrane region" description="Helical" evidence="2">
    <location>
        <begin position="468"/>
        <end position="489"/>
    </location>
</feature>
<feature type="repeat" description="ANK" evidence="1">
    <location>
        <begin position="358"/>
        <end position="390"/>
    </location>
</feature>
<dbReference type="InterPro" id="IPR002110">
    <property type="entry name" value="Ankyrin_rpt"/>
</dbReference>
<dbReference type="KEGG" id="tva:5465229"/>
<keyword evidence="5" id="KW-1185">Reference proteome</keyword>
<dbReference type="InterPro" id="IPR020683">
    <property type="entry name" value="DUF3447"/>
</dbReference>
<dbReference type="SUPFAM" id="SSF140860">
    <property type="entry name" value="Pseudo ankyrin repeat-like"/>
    <property type="match status" value="1"/>
</dbReference>
<dbReference type="Gene3D" id="1.25.40.20">
    <property type="entry name" value="Ankyrin repeat-containing domain"/>
    <property type="match status" value="1"/>
</dbReference>
<reference evidence="4" key="1">
    <citation type="submission" date="2006-10" db="EMBL/GenBank/DDBJ databases">
        <authorList>
            <person name="Amadeo P."/>
            <person name="Zhao Q."/>
            <person name="Wortman J."/>
            <person name="Fraser-Liggett C."/>
            <person name="Carlton J."/>
        </authorList>
    </citation>
    <scope>NUCLEOTIDE SEQUENCE</scope>
    <source>
        <strain evidence="4">G3</strain>
    </source>
</reference>
<feature type="repeat" description="ANK" evidence="1">
    <location>
        <begin position="293"/>
        <end position="325"/>
    </location>
</feature>
<reference evidence="4" key="2">
    <citation type="journal article" date="2007" name="Science">
        <title>Draft genome sequence of the sexually transmitted pathogen Trichomonas vaginalis.</title>
        <authorList>
            <person name="Carlton J.M."/>
            <person name="Hirt R.P."/>
            <person name="Silva J.C."/>
            <person name="Delcher A.L."/>
            <person name="Schatz M."/>
            <person name="Zhao Q."/>
            <person name="Wortman J.R."/>
            <person name="Bidwell S.L."/>
            <person name="Alsmark U.C.M."/>
            <person name="Besteiro S."/>
            <person name="Sicheritz-Ponten T."/>
            <person name="Noel C.J."/>
            <person name="Dacks J.B."/>
            <person name="Foster P.G."/>
            <person name="Simillion C."/>
            <person name="Van de Peer Y."/>
            <person name="Miranda-Saavedra D."/>
            <person name="Barton G.J."/>
            <person name="Westrop G.D."/>
            <person name="Mueller S."/>
            <person name="Dessi D."/>
            <person name="Fiori P.L."/>
            <person name="Ren Q."/>
            <person name="Paulsen I."/>
            <person name="Zhang H."/>
            <person name="Bastida-Corcuera F.D."/>
            <person name="Simoes-Barbosa A."/>
            <person name="Brown M.T."/>
            <person name="Hayes R.D."/>
            <person name="Mukherjee M."/>
            <person name="Okumura C.Y."/>
            <person name="Schneider R."/>
            <person name="Smith A.J."/>
            <person name="Vanacova S."/>
            <person name="Villalvazo M."/>
            <person name="Haas B.J."/>
            <person name="Pertea M."/>
            <person name="Feldblyum T.V."/>
            <person name="Utterback T.R."/>
            <person name="Shu C.L."/>
            <person name="Osoegawa K."/>
            <person name="de Jong P.J."/>
            <person name="Hrdy I."/>
            <person name="Horvathova L."/>
            <person name="Zubacova Z."/>
            <person name="Dolezal P."/>
            <person name="Malik S.B."/>
            <person name="Logsdon J.M. Jr."/>
            <person name="Henze K."/>
            <person name="Gupta A."/>
            <person name="Wang C.C."/>
            <person name="Dunne R.L."/>
            <person name="Upcroft J.A."/>
            <person name="Upcroft P."/>
            <person name="White O."/>
            <person name="Salzberg S.L."/>
            <person name="Tang P."/>
            <person name="Chiu C.-H."/>
            <person name="Lee Y.-S."/>
            <person name="Embley T.M."/>
            <person name="Coombs G.H."/>
            <person name="Mottram J.C."/>
            <person name="Tachezy J."/>
            <person name="Fraser-Liggett C.M."/>
            <person name="Johnson P.J."/>
        </authorList>
    </citation>
    <scope>NUCLEOTIDE SEQUENCE [LARGE SCALE GENOMIC DNA]</scope>
    <source>
        <strain evidence="4">G3</strain>
    </source>
</reference>
<dbReference type="SMR" id="A2DIT7"/>
<evidence type="ECO:0000259" key="3">
    <source>
        <dbReference type="Pfam" id="PF11929"/>
    </source>
</evidence>
<dbReference type="SMART" id="SM00248">
    <property type="entry name" value="ANK"/>
    <property type="match status" value="7"/>
</dbReference>
<dbReference type="VEuPathDB" id="TrichDB:TVAGG3_0562190"/>
<feature type="domain" description="DUF3447" evidence="3">
    <location>
        <begin position="179"/>
        <end position="253"/>
    </location>
</feature>
<dbReference type="InterPro" id="IPR036770">
    <property type="entry name" value="Ankyrin_rpt-contain_sf"/>
</dbReference>
<proteinExistence type="predicted"/>
<dbReference type="SUPFAM" id="SSF48403">
    <property type="entry name" value="Ankyrin repeat"/>
    <property type="match status" value="1"/>
</dbReference>
<feature type="repeat" description="ANK" evidence="1">
    <location>
        <begin position="391"/>
        <end position="423"/>
    </location>
</feature>
<dbReference type="PRINTS" id="PR01415">
    <property type="entry name" value="ANKYRIN"/>
</dbReference>
<dbReference type="PROSITE" id="PS50297">
    <property type="entry name" value="ANK_REP_REGION"/>
    <property type="match status" value="4"/>
</dbReference>